<comment type="function">
    <text evidence="1">Regulates expression of the glpD operon. In the presence of glycerol 3-phosphate (G3P) causes antitermination of transcription of glpD at the inverted repeat of the leader region to enhance its transcription. Binds and stabilizes glpD leader mRNA.</text>
</comment>
<keyword evidence="1" id="KW-0804">Transcription</keyword>
<dbReference type="SUPFAM" id="SSF110391">
    <property type="entry name" value="GlpP-like"/>
    <property type="match status" value="1"/>
</dbReference>
<dbReference type="InterPro" id="IPR013785">
    <property type="entry name" value="Aldolase_TIM"/>
</dbReference>
<dbReference type="EMBL" id="CP128355">
    <property type="protein sequence ID" value="XAF69970.1"/>
    <property type="molecule type" value="Genomic_DNA"/>
</dbReference>
<dbReference type="Proteomes" id="UP001436297">
    <property type="component" value="Chromosome"/>
</dbReference>
<protein>
    <recommendedName>
        <fullName evidence="1">Glycerol uptake operon antiterminator regulatory protein</fullName>
    </recommendedName>
</protein>
<evidence type="ECO:0000313" key="2">
    <source>
        <dbReference type="EMBL" id="XAF69970.1"/>
    </source>
</evidence>
<keyword evidence="1" id="KW-0694">RNA-binding</keyword>
<evidence type="ECO:0000256" key="1">
    <source>
        <dbReference type="PIRNR" id="PIRNR016897"/>
    </source>
</evidence>
<reference evidence="2 3" key="1">
    <citation type="journal article" date="2024" name="Pathogens">
        <title>Staphylococcus hsinchuensis sp. nov., Isolated from Soymilk.</title>
        <authorList>
            <person name="Wang Y.T."/>
            <person name="Lin Y.C."/>
            <person name="Hsieh Y.H."/>
            <person name="Lin Y.T."/>
            <person name="Hamada M."/>
            <person name="Chen C.C."/>
            <person name="Liou J.S."/>
            <person name="Lee A.Y."/>
            <person name="Zhang W.L."/>
            <person name="Chen Y.T."/>
            <person name="Huang C.H."/>
        </authorList>
    </citation>
    <scope>NUCLEOTIDE SEQUENCE [LARGE SCALE GENOMIC DNA]</scope>
    <source>
        <strain evidence="2 3">H164</strain>
    </source>
</reference>
<organism evidence="2 3">
    <name type="scientific">Staphylococcus hsinchuensis</name>
    <dbReference type="NCBI Taxonomy" id="3051183"/>
    <lineage>
        <taxon>Bacteria</taxon>
        <taxon>Bacillati</taxon>
        <taxon>Bacillota</taxon>
        <taxon>Bacilli</taxon>
        <taxon>Bacillales</taxon>
        <taxon>Staphylococcaceae</taxon>
        <taxon>Staphylococcus</taxon>
    </lineage>
</organism>
<dbReference type="Pfam" id="PF04309">
    <property type="entry name" value="G3P_antiterm"/>
    <property type="match status" value="1"/>
</dbReference>
<name>A0ABZ3EBY4_9STAP</name>
<sequence>MKKVKPHILPAVRSMKDLEKLIKTDYTSCVLLDMHVGHVKSIIELLNKHHVGFYLHVDLIKGMSHDEFACEYLIQTYKPKGIISTKTKVINKAKSLGTTTVFRVFILDSQALQRSIQLIKRVEPDLVEVLPGIATKAINIINKETQTDVIAGGLINEVEEVDLAIENGARYITTSARTLW</sequence>
<keyword evidence="1" id="KW-0805">Transcription regulation</keyword>
<keyword evidence="1" id="KW-0319">Glycerol metabolism</keyword>
<keyword evidence="3" id="KW-1185">Reference proteome</keyword>
<gene>
    <name evidence="2" type="ORF">QQM35_07785</name>
</gene>
<dbReference type="PIRSF" id="PIRSF016897">
    <property type="entry name" value="GlpP"/>
    <property type="match status" value="1"/>
</dbReference>
<dbReference type="Gene3D" id="3.20.20.70">
    <property type="entry name" value="Aldolase class I"/>
    <property type="match status" value="1"/>
</dbReference>
<dbReference type="InterPro" id="IPR006699">
    <property type="entry name" value="GlpP"/>
</dbReference>
<accession>A0ABZ3EBY4</accession>
<dbReference type="PANTHER" id="PTHR35787:SF1">
    <property type="entry name" value="GLYCEROL UPTAKE OPERON ANTITERMINATOR REGULATORY PROTEIN"/>
    <property type="match status" value="1"/>
</dbReference>
<evidence type="ECO:0000313" key="3">
    <source>
        <dbReference type="Proteomes" id="UP001436297"/>
    </source>
</evidence>
<dbReference type="PANTHER" id="PTHR35787">
    <property type="entry name" value="GLYCEROL UPTAKE OPERON ANTITERMINATOR REGULATORY PROTEIN"/>
    <property type="match status" value="1"/>
</dbReference>
<proteinExistence type="predicted"/>